<comment type="caution">
    <text evidence="1">The sequence shown here is derived from an EMBL/GenBank/DDBJ whole genome shotgun (WGS) entry which is preliminary data.</text>
</comment>
<evidence type="ECO:0000313" key="2">
    <source>
        <dbReference type="Proteomes" id="UP000676035"/>
    </source>
</evidence>
<sequence length="129" mass="14849">MRAHEACDEIKDKKTFIATKNGSPLFETDLITVDNQNTYIIIEGSYRLGFREGQSIRLVIDRSTPDGEQTFVPNQRLREVFYLSMAGKHYAKAGTFNCTLDNINLKYRLNFKLTFNTHVEDIEVDLVIP</sequence>
<evidence type="ECO:0000313" key="1">
    <source>
        <dbReference type="EMBL" id="MBS4080450.1"/>
    </source>
</evidence>
<dbReference type="Proteomes" id="UP000676035">
    <property type="component" value="Unassembled WGS sequence"/>
</dbReference>
<proteinExistence type="predicted"/>
<reference evidence="1 2" key="1">
    <citation type="submission" date="2021-04" db="EMBL/GenBank/DDBJ databases">
        <title>Pseudomonas rustica sp. nov. isolated from raw milk.</title>
        <authorList>
            <person name="Fiedler G."/>
            <person name="Gieschler S."/>
            <person name="Kabisch J."/>
            <person name="Grimmler C."/>
            <person name="Brinks E."/>
            <person name="Wagner N."/>
            <person name="Hetzer B."/>
            <person name="Franz C.M.A.P."/>
            <person name="Boehnlein C."/>
        </authorList>
    </citation>
    <scope>NUCLEOTIDE SEQUENCE [LARGE SCALE GENOMIC DNA]</scope>
    <source>
        <strain evidence="1 2">MBT-4</strain>
    </source>
</reference>
<gene>
    <name evidence="1" type="ORF">KFS80_19370</name>
</gene>
<keyword evidence="2" id="KW-1185">Reference proteome</keyword>
<name>A0ABS5N1M1_9PSED</name>
<organism evidence="1 2">
    <name type="scientific">Pseudomonas rustica</name>
    <dbReference type="NCBI Taxonomy" id="2827099"/>
    <lineage>
        <taxon>Bacteria</taxon>
        <taxon>Pseudomonadati</taxon>
        <taxon>Pseudomonadota</taxon>
        <taxon>Gammaproteobacteria</taxon>
        <taxon>Pseudomonadales</taxon>
        <taxon>Pseudomonadaceae</taxon>
        <taxon>Pseudomonas</taxon>
    </lineage>
</organism>
<evidence type="ECO:0008006" key="3">
    <source>
        <dbReference type="Google" id="ProtNLM"/>
    </source>
</evidence>
<dbReference type="RefSeq" id="WP_159815766.1">
    <property type="nucleotide sequence ID" value="NZ_JAGYHE010000001.1"/>
</dbReference>
<protein>
    <recommendedName>
        <fullName evidence="3">DUF1934 domain-containing protein</fullName>
    </recommendedName>
</protein>
<accession>A0ABS5N1M1</accession>
<dbReference type="EMBL" id="JAGYHF010000009">
    <property type="protein sequence ID" value="MBS4080450.1"/>
    <property type="molecule type" value="Genomic_DNA"/>
</dbReference>